<comment type="caution">
    <text evidence="1">The sequence shown here is derived from an EMBL/GenBank/DDBJ whole genome shotgun (WGS) entry which is preliminary data.</text>
</comment>
<reference evidence="1 2" key="1">
    <citation type="submission" date="2014-09" db="EMBL/GenBank/DDBJ databases">
        <title>Genome sequence of Flavobacterium aquidurense RC62.</title>
        <authorList>
            <person name="Kim J.F."/>
            <person name="Kwak M.-J."/>
        </authorList>
    </citation>
    <scope>NUCLEOTIDE SEQUENCE [LARGE SCALE GENOMIC DNA]</scope>
    <source>
        <strain evidence="1 2">RC62</strain>
    </source>
</reference>
<dbReference type="PATRIC" id="fig|362413.3.peg.276"/>
<evidence type="ECO:0000313" key="2">
    <source>
        <dbReference type="Proteomes" id="UP000050443"/>
    </source>
</evidence>
<proteinExistence type="predicted"/>
<dbReference type="AlphaFoldDB" id="A0A0Q0W7N7"/>
<dbReference type="Proteomes" id="UP000050443">
    <property type="component" value="Unassembled WGS sequence"/>
</dbReference>
<organism evidence="1 2">
    <name type="scientific">Flavobacterium aquidurense</name>
    <dbReference type="NCBI Taxonomy" id="362413"/>
    <lineage>
        <taxon>Bacteria</taxon>
        <taxon>Pseudomonadati</taxon>
        <taxon>Bacteroidota</taxon>
        <taxon>Flavobacteriia</taxon>
        <taxon>Flavobacteriales</taxon>
        <taxon>Flavobacteriaceae</taxon>
        <taxon>Flavobacterium</taxon>
    </lineage>
</organism>
<gene>
    <name evidence="1" type="ORF">RC62_289</name>
</gene>
<protein>
    <submittedName>
        <fullName evidence="1">Uncharacterized protein</fullName>
    </submittedName>
</protein>
<evidence type="ECO:0000313" key="1">
    <source>
        <dbReference type="EMBL" id="KQB40399.1"/>
    </source>
</evidence>
<dbReference type="STRING" id="362413.RC62_289"/>
<accession>A0A0Q0W7N7</accession>
<sequence>MDVVFTSGPNKGILECKRPATASANAENNVYANLQLIIEKFK</sequence>
<name>A0A0Q0W7N7_9FLAO</name>
<dbReference type="EMBL" id="JRLF01000010">
    <property type="protein sequence ID" value="KQB40399.1"/>
    <property type="molecule type" value="Genomic_DNA"/>
</dbReference>